<dbReference type="PANTHER" id="PTHR35007:SF3">
    <property type="entry name" value="POSSIBLE CONSERVED ALANINE RICH MEMBRANE PROTEIN"/>
    <property type="match status" value="1"/>
</dbReference>
<dbReference type="Proteomes" id="UP000627538">
    <property type="component" value="Unassembled WGS sequence"/>
</dbReference>
<name>A0A8I0GEW5_9ACTO</name>
<evidence type="ECO:0000256" key="1">
    <source>
        <dbReference type="SAM" id="Phobius"/>
    </source>
</evidence>
<accession>A0A8I0GEW5</accession>
<evidence type="ECO:0008006" key="4">
    <source>
        <dbReference type="Google" id="ProtNLM"/>
    </source>
</evidence>
<dbReference type="AlphaFoldDB" id="A0A8I0GEW5"/>
<keyword evidence="1" id="KW-1133">Transmembrane helix</keyword>
<sequence>MTLLCAAAAGLPWVLGHREPRRRVARHRAVDLAVVLDLAAAAVASGASVPGTLEALGVAIGEDDLAVVARALQLGAAWDLAWAEASARYAPLAEALAPAWLEGVGPHPMLVASADHVRSRRHQQAREAAERLAVRLVVPLGLCQLPAFVLLGLVPVLLGLL</sequence>
<evidence type="ECO:0000313" key="3">
    <source>
        <dbReference type="Proteomes" id="UP000627538"/>
    </source>
</evidence>
<dbReference type="EMBL" id="JACRUO010000001">
    <property type="protein sequence ID" value="MBD3689577.1"/>
    <property type="molecule type" value="Genomic_DNA"/>
</dbReference>
<gene>
    <name evidence="2" type="ORF">H8R10_04970</name>
</gene>
<reference evidence="2 3" key="1">
    <citation type="submission" date="2020-08" db="EMBL/GenBank/DDBJ databases">
        <title>Winkia gen. nov., sp. nov., isolated from faeces of the Anser albifrons in China.</title>
        <authorList>
            <person name="Liu Q."/>
        </authorList>
    </citation>
    <scope>NUCLEOTIDE SEQUENCE [LARGE SCALE GENOMIC DNA]</scope>
    <source>
        <strain evidence="2 3">C62</strain>
    </source>
</reference>
<feature type="transmembrane region" description="Helical" evidence="1">
    <location>
        <begin position="136"/>
        <end position="160"/>
    </location>
</feature>
<keyword evidence="1" id="KW-0812">Transmembrane</keyword>
<organism evidence="2 3">
    <name type="scientific">Nanchangia anserum</name>
    <dbReference type="NCBI Taxonomy" id="2692125"/>
    <lineage>
        <taxon>Bacteria</taxon>
        <taxon>Bacillati</taxon>
        <taxon>Actinomycetota</taxon>
        <taxon>Actinomycetes</taxon>
        <taxon>Actinomycetales</taxon>
        <taxon>Actinomycetaceae</taxon>
        <taxon>Nanchangia</taxon>
    </lineage>
</organism>
<evidence type="ECO:0000313" key="2">
    <source>
        <dbReference type="EMBL" id="MBD3689577.1"/>
    </source>
</evidence>
<keyword evidence="1" id="KW-0472">Membrane</keyword>
<comment type="caution">
    <text evidence="2">The sequence shown here is derived from an EMBL/GenBank/DDBJ whole genome shotgun (WGS) entry which is preliminary data.</text>
</comment>
<dbReference type="PANTHER" id="PTHR35007">
    <property type="entry name" value="INTEGRAL MEMBRANE PROTEIN-RELATED"/>
    <property type="match status" value="1"/>
</dbReference>
<proteinExistence type="predicted"/>
<protein>
    <recommendedName>
        <fullName evidence="4">Type II secretion system protein GspF domain-containing protein</fullName>
    </recommendedName>
</protein>
<keyword evidence="3" id="KW-1185">Reference proteome</keyword>